<comment type="subcellular location">
    <subcellularLocation>
        <location evidence="10">Cell membrane</location>
        <topology evidence="10">Multi-pass membrane protein</topology>
    </subcellularLocation>
</comment>
<dbReference type="EC" id="2.3.1.275" evidence="10"/>
<keyword evidence="5 10" id="KW-1133">Transmembrane helix</keyword>
<protein>
    <recommendedName>
        <fullName evidence="10">Glycerol-3-phosphate acyltransferase</fullName>
    </recommendedName>
    <alternativeName>
        <fullName evidence="10">Acyl-PO4 G3P acyltransferase</fullName>
    </alternativeName>
    <alternativeName>
        <fullName evidence="10">Acyl-phosphate--glycerol-3-phosphate acyltransferase</fullName>
    </alternativeName>
    <alternativeName>
        <fullName evidence="10">G3P acyltransferase</fullName>
        <shortName evidence="10">GPAT</shortName>
        <ecNumber evidence="10">2.3.1.275</ecNumber>
    </alternativeName>
    <alternativeName>
        <fullName evidence="10">Lysophosphatidic acid synthase</fullName>
        <shortName evidence="10">LPA synthase</shortName>
    </alternativeName>
</protein>
<dbReference type="SMART" id="SM01207">
    <property type="entry name" value="G3P_acyltransf"/>
    <property type="match status" value="1"/>
</dbReference>
<dbReference type="EMBL" id="NOZQ01000162">
    <property type="protein sequence ID" value="OYD14733.1"/>
    <property type="molecule type" value="Genomic_DNA"/>
</dbReference>
<evidence type="ECO:0000256" key="2">
    <source>
        <dbReference type="ARBA" id="ARBA00022516"/>
    </source>
</evidence>
<feature type="transmembrane region" description="Helical" evidence="10">
    <location>
        <begin position="6"/>
        <end position="24"/>
    </location>
</feature>
<dbReference type="Proteomes" id="UP000215215">
    <property type="component" value="Unassembled WGS sequence"/>
</dbReference>
<comment type="function">
    <text evidence="10">Catalyzes the transfer of an acyl group from acyl-phosphate (acyl-PO(4)) to glycerol-3-phosphate (G3P) to form lysophosphatidic acid (LPA). This enzyme utilizes acyl-phosphate as fatty acyl donor, but not acyl-CoA or acyl-ACP.</text>
</comment>
<feature type="transmembrane region" description="Helical" evidence="10">
    <location>
        <begin position="81"/>
        <end position="101"/>
    </location>
</feature>
<evidence type="ECO:0000313" key="11">
    <source>
        <dbReference type="EMBL" id="OYD14733.1"/>
    </source>
</evidence>
<evidence type="ECO:0000256" key="6">
    <source>
        <dbReference type="ARBA" id="ARBA00023098"/>
    </source>
</evidence>
<evidence type="ECO:0000256" key="3">
    <source>
        <dbReference type="ARBA" id="ARBA00022679"/>
    </source>
</evidence>
<keyword evidence="7 10" id="KW-0472">Membrane</keyword>
<feature type="transmembrane region" description="Helical" evidence="10">
    <location>
        <begin position="165"/>
        <end position="184"/>
    </location>
</feature>
<comment type="subunit">
    <text evidence="10">Probably interacts with PlsX.</text>
</comment>
<comment type="catalytic activity">
    <reaction evidence="10">
        <text>an acyl phosphate + sn-glycerol 3-phosphate = a 1-acyl-sn-glycero-3-phosphate + phosphate</text>
        <dbReference type="Rhea" id="RHEA:34075"/>
        <dbReference type="ChEBI" id="CHEBI:43474"/>
        <dbReference type="ChEBI" id="CHEBI:57597"/>
        <dbReference type="ChEBI" id="CHEBI:57970"/>
        <dbReference type="ChEBI" id="CHEBI:59918"/>
        <dbReference type="EC" id="2.3.1.275"/>
    </reaction>
</comment>
<feature type="transmembrane region" description="Helical" evidence="10">
    <location>
        <begin position="142"/>
        <end position="158"/>
    </location>
</feature>
<keyword evidence="6 10" id="KW-0443">Lipid metabolism</keyword>
<dbReference type="GO" id="GO:0043772">
    <property type="term" value="F:acyl-phosphate glycerol-3-phosphate acyltransferase activity"/>
    <property type="evidence" value="ECO:0007669"/>
    <property type="project" value="UniProtKB-UniRule"/>
</dbReference>
<evidence type="ECO:0000256" key="5">
    <source>
        <dbReference type="ARBA" id="ARBA00022989"/>
    </source>
</evidence>
<gene>
    <name evidence="10" type="primary">plsY</name>
    <name evidence="11" type="ORF">CH333_07320</name>
</gene>
<dbReference type="HAMAP" id="MF_01043">
    <property type="entry name" value="PlsY"/>
    <property type="match status" value="1"/>
</dbReference>
<keyword evidence="3 10" id="KW-0808">Transferase</keyword>
<name>A0A235BQH6_UNCW3</name>
<dbReference type="GO" id="GO:0005886">
    <property type="term" value="C:plasma membrane"/>
    <property type="evidence" value="ECO:0007669"/>
    <property type="project" value="UniProtKB-SubCell"/>
</dbReference>
<dbReference type="UniPathway" id="UPA00085"/>
<dbReference type="GO" id="GO:0008654">
    <property type="term" value="P:phospholipid biosynthetic process"/>
    <property type="evidence" value="ECO:0007669"/>
    <property type="project" value="UniProtKB-UniRule"/>
</dbReference>
<evidence type="ECO:0000313" key="12">
    <source>
        <dbReference type="Proteomes" id="UP000215215"/>
    </source>
</evidence>
<proteinExistence type="inferred from homology"/>
<evidence type="ECO:0000256" key="4">
    <source>
        <dbReference type="ARBA" id="ARBA00022692"/>
    </source>
</evidence>
<feature type="transmembrane region" description="Helical" evidence="10">
    <location>
        <begin position="45"/>
        <end position="75"/>
    </location>
</feature>
<accession>A0A235BQH6</accession>
<evidence type="ECO:0000256" key="10">
    <source>
        <dbReference type="HAMAP-Rule" id="MF_01043"/>
    </source>
</evidence>
<dbReference type="InterPro" id="IPR003811">
    <property type="entry name" value="G3P_acylTferase_PlsY"/>
</dbReference>
<reference evidence="11 12" key="1">
    <citation type="submission" date="2017-07" db="EMBL/GenBank/DDBJ databases">
        <title>Recovery of genomes from metagenomes via a dereplication, aggregation, and scoring strategy.</title>
        <authorList>
            <person name="Sieber C.M."/>
            <person name="Probst A.J."/>
            <person name="Sharrar A."/>
            <person name="Thomas B.C."/>
            <person name="Hess M."/>
            <person name="Tringe S.G."/>
            <person name="Banfield J.F."/>
        </authorList>
    </citation>
    <scope>NUCLEOTIDE SEQUENCE [LARGE SCALE GENOMIC DNA]</scope>
    <source>
        <strain evidence="11">JGI_Cruoil_03_44_89</strain>
    </source>
</reference>
<keyword evidence="1 10" id="KW-1003">Cell membrane</keyword>
<keyword evidence="2 10" id="KW-0444">Lipid biosynthesis</keyword>
<dbReference type="AlphaFoldDB" id="A0A235BQH6"/>
<sequence length="207" mass="22698">MLMLYILLIVIGYFFGSIPVGYIAGRLAGRDIRREGYHRIGASNVFSLLGFKPAVFVFFGDFFKGIIPIVILILLGFDESVASIAGLSAIIGHNWPIFLAFKGEGRGLATSCGVLYYLLPLETICGFAVFIILAIILKSSPLPAFILACIVPILALWFPEPLWTFGISLSVSLILVFTRVVGGLKQIEVGQDRKRAILNLILYDSVR</sequence>
<keyword evidence="8 10" id="KW-0594">Phospholipid biosynthesis</keyword>
<feature type="transmembrane region" description="Helical" evidence="10">
    <location>
        <begin position="113"/>
        <end position="136"/>
    </location>
</feature>
<evidence type="ECO:0000256" key="9">
    <source>
        <dbReference type="ARBA" id="ARBA00023264"/>
    </source>
</evidence>
<dbReference type="PANTHER" id="PTHR30309">
    <property type="entry name" value="INNER MEMBRANE PROTEIN YGIH"/>
    <property type="match status" value="1"/>
</dbReference>
<comment type="caution">
    <text evidence="11">The sequence shown here is derived from an EMBL/GenBank/DDBJ whole genome shotgun (WGS) entry which is preliminary data.</text>
</comment>
<evidence type="ECO:0000256" key="7">
    <source>
        <dbReference type="ARBA" id="ARBA00023136"/>
    </source>
</evidence>
<organism evidence="11 12">
    <name type="scientific">candidate division WOR-3 bacterium JGI_Cruoil_03_44_89</name>
    <dbReference type="NCBI Taxonomy" id="1973748"/>
    <lineage>
        <taxon>Bacteria</taxon>
        <taxon>Bacteria division WOR-3</taxon>
    </lineage>
</organism>
<evidence type="ECO:0000256" key="1">
    <source>
        <dbReference type="ARBA" id="ARBA00022475"/>
    </source>
</evidence>
<keyword evidence="9 10" id="KW-1208">Phospholipid metabolism</keyword>
<dbReference type="PANTHER" id="PTHR30309:SF0">
    <property type="entry name" value="GLYCEROL-3-PHOSPHATE ACYLTRANSFERASE-RELATED"/>
    <property type="match status" value="1"/>
</dbReference>
<comment type="similarity">
    <text evidence="10">Belongs to the PlsY family.</text>
</comment>
<dbReference type="Pfam" id="PF02660">
    <property type="entry name" value="G3P_acyltransf"/>
    <property type="match status" value="1"/>
</dbReference>
<evidence type="ECO:0000256" key="8">
    <source>
        <dbReference type="ARBA" id="ARBA00023209"/>
    </source>
</evidence>
<keyword evidence="4 10" id="KW-0812">Transmembrane</keyword>
<comment type="pathway">
    <text evidence="10">Lipid metabolism; phospholipid metabolism.</text>
</comment>